<dbReference type="InterPro" id="IPR005624">
    <property type="entry name" value="PduO/GlcC-like"/>
</dbReference>
<proteinExistence type="predicted"/>
<dbReference type="InterPro" id="IPR052517">
    <property type="entry name" value="GlcG_carb_metab_protein"/>
</dbReference>
<feature type="chain" id="PRO_5021964136" description="Heme-binding protein" evidence="1">
    <location>
        <begin position="22"/>
        <end position="176"/>
    </location>
</feature>
<dbReference type="PANTHER" id="PTHR34309:SF10">
    <property type="entry name" value="SLR1406 PROTEIN"/>
    <property type="match status" value="1"/>
</dbReference>
<evidence type="ECO:0000313" key="2">
    <source>
        <dbReference type="EMBL" id="QDU44571.1"/>
    </source>
</evidence>
<reference evidence="2 3" key="1">
    <citation type="submission" date="2019-02" db="EMBL/GenBank/DDBJ databases">
        <title>Deep-cultivation of Planctomycetes and their phenomic and genomic characterization uncovers novel biology.</title>
        <authorList>
            <person name="Wiegand S."/>
            <person name="Jogler M."/>
            <person name="Boedeker C."/>
            <person name="Pinto D."/>
            <person name="Vollmers J."/>
            <person name="Rivas-Marin E."/>
            <person name="Kohn T."/>
            <person name="Peeters S.H."/>
            <person name="Heuer A."/>
            <person name="Rast P."/>
            <person name="Oberbeckmann S."/>
            <person name="Bunk B."/>
            <person name="Jeske O."/>
            <person name="Meyerdierks A."/>
            <person name="Storesund J.E."/>
            <person name="Kallscheuer N."/>
            <person name="Luecker S."/>
            <person name="Lage O.M."/>
            <person name="Pohl T."/>
            <person name="Merkel B.J."/>
            <person name="Hornburger P."/>
            <person name="Mueller R.-W."/>
            <person name="Bruemmer F."/>
            <person name="Labrenz M."/>
            <person name="Spormann A.M."/>
            <person name="Op den Camp H."/>
            <person name="Overmann J."/>
            <person name="Amann R."/>
            <person name="Jetten M.S.M."/>
            <person name="Mascher T."/>
            <person name="Medema M.H."/>
            <person name="Devos D.P."/>
            <person name="Kaster A.-K."/>
            <person name="Ovreas L."/>
            <person name="Rohde M."/>
            <person name="Galperin M.Y."/>
            <person name="Jogler C."/>
        </authorList>
    </citation>
    <scope>NUCLEOTIDE SEQUENCE [LARGE SCALE GENOMIC DNA]</scope>
    <source>
        <strain evidence="2 3">Mal52</strain>
    </source>
</reference>
<evidence type="ECO:0000256" key="1">
    <source>
        <dbReference type="SAM" id="SignalP"/>
    </source>
</evidence>
<feature type="signal peptide" evidence="1">
    <location>
        <begin position="1"/>
        <end position="21"/>
    </location>
</feature>
<dbReference type="Gene3D" id="3.30.450.150">
    <property type="entry name" value="Haem-degrading domain"/>
    <property type="match status" value="1"/>
</dbReference>
<accession>A0A517ZQ22</accession>
<keyword evidence="1" id="KW-0732">Signal</keyword>
<sequence precursor="true">MKRVLLLLFLYLNLLSVSVGAHGEEEARPALAVKSSISYTAALKIAQRALQAGAEQGTDLAVAVVDREGIPLVVLRADNATEQFVTGATRKAWTAVNLRNSTRSLLKDIQENKQDDGQLPHVEKALFLMGGVPLMVGNTIVGGVGVAGSVNGLDDDACARQAAQAFAELLNDREGK</sequence>
<dbReference type="InterPro" id="IPR038084">
    <property type="entry name" value="PduO/GlcC-like_sf"/>
</dbReference>
<dbReference type="PANTHER" id="PTHR34309">
    <property type="entry name" value="SLR1406 PROTEIN"/>
    <property type="match status" value="1"/>
</dbReference>
<evidence type="ECO:0000313" key="3">
    <source>
        <dbReference type="Proteomes" id="UP000319383"/>
    </source>
</evidence>
<keyword evidence="3" id="KW-1185">Reference proteome</keyword>
<dbReference type="Proteomes" id="UP000319383">
    <property type="component" value="Chromosome"/>
</dbReference>
<evidence type="ECO:0008006" key="4">
    <source>
        <dbReference type="Google" id="ProtNLM"/>
    </source>
</evidence>
<dbReference type="RefSeq" id="WP_145376911.1">
    <property type="nucleotide sequence ID" value="NZ_CP036276.1"/>
</dbReference>
<dbReference type="SUPFAM" id="SSF143744">
    <property type="entry name" value="GlcG-like"/>
    <property type="match status" value="1"/>
</dbReference>
<dbReference type="KEGG" id="sdyn:Mal52_30550"/>
<protein>
    <recommendedName>
        <fullName evidence="4">Heme-binding protein</fullName>
    </recommendedName>
</protein>
<dbReference type="AlphaFoldDB" id="A0A517ZQ22"/>
<name>A0A517ZQ22_9PLAN</name>
<organism evidence="2 3">
    <name type="scientific">Symmachiella dynata</name>
    <dbReference type="NCBI Taxonomy" id="2527995"/>
    <lineage>
        <taxon>Bacteria</taxon>
        <taxon>Pseudomonadati</taxon>
        <taxon>Planctomycetota</taxon>
        <taxon>Planctomycetia</taxon>
        <taxon>Planctomycetales</taxon>
        <taxon>Planctomycetaceae</taxon>
        <taxon>Symmachiella</taxon>
    </lineage>
</organism>
<dbReference type="EMBL" id="CP036276">
    <property type="protein sequence ID" value="QDU44571.1"/>
    <property type="molecule type" value="Genomic_DNA"/>
</dbReference>
<gene>
    <name evidence="2" type="ORF">Mal52_30550</name>
</gene>
<dbReference type="Pfam" id="PF03928">
    <property type="entry name" value="HbpS-like"/>
    <property type="match status" value="1"/>
</dbReference>